<sequence>MSFNQWVQTYRSLAIQERNAVVALHTTLEHSTVPSLATEVHALRQHDIMAIAQRLGEHRRVTQQLSSLLSAARYVEGLVRRPGTPLTKVEAEVRRLEEHLSAARQGWDSVNQGMRDEEVRLLEEVQQALLRLQVGLPEDQSSTGTETRPRPTRVSRRDTRPYALQVVEEEMERIGGAEGGWDQKEHDRFFSLWLQSRATFDRRAFVQSIQRYFPSRTPAALLAHDEHVETYMNLVEKRKDIIASWKRRTQTGSTALETDTSISKPHSRTSTTVPLDHAEKLARWNERRLMEAEDKRSAALRWKWRQQREARIRREAQKQKKLEQEKKRLAEAELASQPVQPSFAEQQEARLQDLERRRRAKELQESLQRRQSIDLARAAEKHSRKLAQQQAEELRKLRLEKQAERARSAEVCAAKRDPGRLLRPNTAMRARMKELEEWKKAKEQTGQGLSEITRGFDPFALTPIPGARAPADWML</sequence>
<dbReference type="VEuPathDB" id="GiardiaDB:GMRT_14684"/>
<dbReference type="AlphaFoldDB" id="A0A4Z1T1X9"/>
<accession>A0A4Z1T1X9</accession>
<dbReference type="OrthoDB" id="10257508at2759"/>
<evidence type="ECO:0008006" key="6">
    <source>
        <dbReference type="Google" id="ProtNLM"/>
    </source>
</evidence>
<keyword evidence="1 2" id="KW-0175">Coiled coil</keyword>
<comment type="caution">
    <text evidence="4">The sequence shown here is derived from an EMBL/GenBank/DDBJ whole genome shotgun (WGS) entry which is preliminary data.</text>
</comment>
<feature type="region of interest" description="Disordered" evidence="3">
    <location>
        <begin position="134"/>
        <end position="157"/>
    </location>
</feature>
<dbReference type="EMBL" id="VDLU01000005">
    <property type="protein sequence ID" value="TNJ26401.1"/>
    <property type="molecule type" value="Genomic_DNA"/>
</dbReference>
<keyword evidence="5" id="KW-1185">Reference proteome</keyword>
<protein>
    <recommendedName>
        <fullName evidence="6">Coiled-coil protein</fullName>
    </recommendedName>
</protein>
<feature type="region of interest" description="Disordered" evidence="3">
    <location>
        <begin position="249"/>
        <end position="273"/>
    </location>
</feature>
<dbReference type="PANTHER" id="PTHR21549:SF0">
    <property type="entry name" value="COILED-COIL DOMAIN-CONTAINING PROTEIN 112"/>
    <property type="match status" value="1"/>
</dbReference>
<feature type="coiled-coil region" evidence="2">
    <location>
        <begin position="275"/>
        <end position="407"/>
    </location>
</feature>
<evidence type="ECO:0000256" key="1">
    <source>
        <dbReference type="ARBA" id="ARBA00023054"/>
    </source>
</evidence>
<evidence type="ECO:0000313" key="4">
    <source>
        <dbReference type="EMBL" id="TNJ26401.1"/>
    </source>
</evidence>
<name>A0A4Z1T1X9_GIAMU</name>
<dbReference type="Proteomes" id="UP000315496">
    <property type="component" value="Chromosome 5"/>
</dbReference>
<feature type="compositionally biased region" description="Polar residues" evidence="3">
    <location>
        <begin position="250"/>
        <end position="273"/>
    </location>
</feature>
<evidence type="ECO:0000313" key="5">
    <source>
        <dbReference type="Proteomes" id="UP000315496"/>
    </source>
</evidence>
<dbReference type="InterPro" id="IPR039902">
    <property type="entry name" value="CCDC148/CCDC112"/>
</dbReference>
<evidence type="ECO:0000256" key="3">
    <source>
        <dbReference type="SAM" id="MobiDB-lite"/>
    </source>
</evidence>
<organism evidence="4 5">
    <name type="scientific">Giardia muris</name>
    <dbReference type="NCBI Taxonomy" id="5742"/>
    <lineage>
        <taxon>Eukaryota</taxon>
        <taxon>Metamonada</taxon>
        <taxon>Diplomonadida</taxon>
        <taxon>Hexamitidae</taxon>
        <taxon>Giardiinae</taxon>
        <taxon>Giardia</taxon>
    </lineage>
</organism>
<evidence type="ECO:0000256" key="2">
    <source>
        <dbReference type="SAM" id="Coils"/>
    </source>
</evidence>
<gene>
    <name evidence="4" type="ORF">GMRT_14684</name>
</gene>
<proteinExistence type="predicted"/>
<dbReference type="PANTHER" id="PTHR21549">
    <property type="entry name" value="MUTATED IN BLADDER CANCER 1"/>
    <property type="match status" value="1"/>
</dbReference>
<reference evidence="4 5" key="1">
    <citation type="submission" date="2019-05" db="EMBL/GenBank/DDBJ databases">
        <title>The compact genome of Giardia muris reveals important steps in the evolution of intestinal protozoan parasites.</title>
        <authorList>
            <person name="Xu F."/>
            <person name="Jimenez-Gonzalez A."/>
            <person name="Einarsson E."/>
            <person name="Astvaldsson A."/>
            <person name="Peirasmaki D."/>
            <person name="Eckmann L."/>
            <person name="Andersson J.O."/>
            <person name="Svard S.G."/>
            <person name="Jerlstrom-Hultqvist J."/>
        </authorList>
    </citation>
    <scope>NUCLEOTIDE SEQUENCE [LARGE SCALE GENOMIC DNA]</scope>
    <source>
        <strain evidence="4 5">Roberts-Thomson</strain>
    </source>
</reference>